<protein>
    <submittedName>
        <fullName evidence="1">Uncharacterized protein</fullName>
    </submittedName>
</protein>
<evidence type="ECO:0000313" key="2">
    <source>
        <dbReference type="Proteomes" id="UP000044806"/>
    </source>
</evidence>
<name>A0A655PXH7_VIBCL</name>
<sequence length="162" mass="18814">MDQQVAQTYVRVTHIRAEQGFTKEIKKLATNRVLTEELTTLMAWASKSGVTHVHVFFQCTKERWQQTFLITTHGSFHLLTVELDFGITQLKYPGDIGAKIIWELVFAAHSNKDRQFQTGRIHFIYDAVLYVFDGNHRRTNVTEVGFQYIHHFTLGCEARANR</sequence>
<reference evidence="1 2" key="1">
    <citation type="submission" date="2015-07" db="EMBL/GenBank/DDBJ databases">
        <authorList>
            <consortium name="Pathogen Informatics"/>
        </authorList>
    </citation>
    <scope>NUCLEOTIDE SEQUENCE [LARGE SCALE GENOMIC DNA]</scope>
    <source>
        <strain evidence="1 2">A51</strain>
    </source>
</reference>
<dbReference type="AlphaFoldDB" id="A0A655PXH7"/>
<accession>A0A655PXH7</accession>
<proteinExistence type="predicted"/>
<gene>
    <name evidence="1" type="ORF">ERS013165_01302</name>
</gene>
<organism evidence="1 2">
    <name type="scientific">Vibrio cholerae</name>
    <dbReference type="NCBI Taxonomy" id="666"/>
    <lineage>
        <taxon>Bacteria</taxon>
        <taxon>Pseudomonadati</taxon>
        <taxon>Pseudomonadota</taxon>
        <taxon>Gammaproteobacteria</taxon>
        <taxon>Vibrionales</taxon>
        <taxon>Vibrionaceae</taxon>
        <taxon>Vibrio</taxon>
    </lineage>
</organism>
<dbReference type="EMBL" id="CWOW01000005">
    <property type="protein sequence ID" value="CSA31976.1"/>
    <property type="molecule type" value="Genomic_DNA"/>
</dbReference>
<dbReference type="Proteomes" id="UP000044806">
    <property type="component" value="Unassembled WGS sequence"/>
</dbReference>
<evidence type="ECO:0000313" key="1">
    <source>
        <dbReference type="EMBL" id="CSA31976.1"/>
    </source>
</evidence>